<feature type="transmembrane region" description="Helical" evidence="2">
    <location>
        <begin position="128"/>
        <end position="149"/>
    </location>
</feature>
<sequence>MPIFRYVVFGATLFMAVIVLGTASDFLSTSERYLRSYYYFTPVAIAAAAVTLITLPIMIVVDMTRKGAFTSRVIVELVWLTILWVFWLSTASYTAWADSVVLSPTCDYFNSIVQRGCNEWKTVMAFSFLIWLTLMGYTITLLIFAIIGANRGNAVWSSSVSDNLFLTPVAGGTNPYGGKVEVPTGYQPTGYGEQYPSNHAIMAGAYPPSTPSNAPYAPSTPSQSPYPPPSGPLQAPYPPSSPPNGPSQSPSNGGYIPTTFDDAHQYSAGQSPAHDGYHHPVPMSVSQPPQV</sequence>
<feature type="region of interest" description="Disordered" evidence="1">
    <location>
        <begin position="202"/>
        <end position="291"/>
    </location>
</feature>
<keyword evidence="2" id="KW-1133">Transmembrane helix</keyword>
<evidence type="ECO:0000256" key="1">
    <source>
        <dbReference type="SAM" id="MobiDB-lite"/>
    </source>
</evidence>
<feature type="compositionally biased region" description="Pro residues" evidence="1">
    <location>
        <begin position="224"/>
        <end position="245"/>
    </location>
</feature>
<feature type="compositionally biased region" description="Low complexity" evidence="1">
    <location>
        <begin position="246"/>
        <end position="255"/>
    </location>
</feature>
<evidence type="ECO:0008006" key="5">
    <source>
        <dbReference type="Google" id="ProtNLM"/>
    </source>
</evidence>
<gene>
    <name evidence="3" type="ORF">JAAARDRAFT_28698</name>
</gene>
<keyword evidence="4" id="KW-1185">Reference proteome</keyword>
<reference evidence="4" key="1">
    <citation type="journal article" date="2014" name="Proc. Natl. Acad. Sci. U.S.A.">
        <title>Extensive sampling of basidiomycete genomes demonstrates inadequacy of the white-rot/brown-rot paradigm for wood decay fungi.</title>
        <authorList>
            <person name="Riley R."/>
            <person name="Salamov A.A."/>
            <person name="Brown D.W."/>
            <person name="Nagy L.G."/>
            <person name="Floudas D."/>
            <person name="Held B.W."/>
            <person name="Levasseur A."/>
            <person name="Lombard V."/>
            <person name="Morin E."/>
            <person name="Otillar R."/>
            <person name="Lindquist E.A."/>
            <person name="Sun H."/>
            <person name="LaButti K.M."/>
            <person name="Schmutz J."/>
            <person name="Jabbour D."/>
            <person name="Luo H."/>
            <person name="Baker S.E."/>
            <person name="Pisabarro A.G."/>
            <person name="Walton J.D."/>
            <person name="Blanchette R.A."/>
            <person name="Henrissat B."/>
            <person name="Martin F."/>
            <person name="Cullen D."/>
            <person name="Hibbett D.S."/>
            <person name="Grigoriev I.V."/>
        </authorList>
    </citation>
    <scope>NUCLEOTIDE SEQUENCE [LARGE SCALE GENOMIC DNA]</scope>
    <source>
        <strain evidence="4">MUCL 33604</strain>
    </source>
</reference>
<keyword evidence="2" id="KW-0472">Membrane</keyword>
<dbReference type="EMBL" id="KL197709">
    <property type="protein sequence ID" value="KDQ65037.1"/>
    <property type="molecule type" value="Genomic_DNA"/>
</dbReference>
<proteinExistence type="predicted"/>
<evidence type="ECO:0000256" key="2">
    <source>
        <dbReference type="SAM" id="Phobius"/>
    </source>
</evidence>
<evidence type="ECO:0000313" key="3">
    <source>
        <dbReference type="EMBL" id="KDQ65037.1"/>
    </source>
</evidence>
<feature type="transmembrane region" description="Helical" evidence="2">
    <location>
        <begin position="73"/>
        <end position="96"/>
    </location>
</feature>
<feature type="compositionally biased region" description="Low complexity" evidence="1">
    <location>
        <begin position="214"/>
        <end position="223"/>
    </location>
</feature>
<feature type="compositionally biased region" description="Low complexity" evidence="1">
    <location>
        <begin position="280"/>
        <end position="291"/>
    </location>
</feature>
<evidence type="ECO:0000313" key="4">
    <source>
        <dbReference type="Proteomes" id="UP000027265"/>
    </source>
</evidence>
<dbReference type="Proteomes" id="UP000027265">
    <property type="component" value="Unassembled WGS sequence"/>
</dbReference>
<accession>A0A067QNB3</accession>
<dbReference type="InParanoid" id="A0A067QNB3"/>
<keyword evidence="2" id="KW-0812">Transmembrane</keyword>
<name>A0A067QNB3_9AGAM</name>
<dbReference type="AlphaFoldDB" id="A0A067QNB3"/>
<dbReference type="OrthoDB" id="3364107at2759"/>
<organism evidence="3 4">
    <name type="scientific">Jaapia argillacea MUCL 33604</name>
    <dbReference type="NCBI Taxonomy" id="933084"/>
    <lineage>
        <taxon>Eukaryota</taxon>
        <taxon>Fungi</taxon>
        <taxon>Dikarya</taxon>
        <taxon>Basidiomycota</taxon>
        <taxon>Agaricomycotina</taxon>
        <taxon>Agaricomycetes</taxon>
        <taxon>Agaricomycetidae</taxon>
        <taxon>Jaapiales</taxon>
        <taxon>Jaapiaceae</taxon>
        <taxon>Jaapia</taxon>
    </lineage>
</organism>
<dbReference type="STRING" id="933084.A0A067QNB3"/>
<dbReference type="HOGENOM" id="CLU_083413_1_0_1"/>
<protein>
    <recommendedName>
        <fullName evidence="5">MARVEL domain-containing protein</fullName>
    </recommendedName>
</protein>
<feature type="transmembrane region" description="Helical" evidence="2">
    <location>
        <begin position="39"/>
        <end position="61"/>
    </location>
</feature>